<evidence type="ECO:0000313" key="2">
    <source>
        <dbReference type="EMBL" id="SZD71256.1"/>
    </source>
</evidence>
<dbReference type="OrthoDB" id="9808622at2"/>
<proteinExistence type="predicted"/>
<dbReference type="Gene3D" id="1.25.40.10">
    <property type="entry name" value="Tetratricopeptide repeat domain"/>
    <property type="match status" value="1"/>
</dbReference>
<organism evidence="2 3">
    <name type="scientific">Candidatus Ornithobacterium hominis</name>
    <dbReference type="NCBI Taxonomy" id="2497989"/>
    <lineage>
        <taxon>Bacteria</taxon>
        <taxon>Pseudomonadati</taxon>
        <taxon>Bacteroidota</taxon>
        <taxon>Flavobacteriia</taxon>
        <taxon>Flavobacteriales</taxon>
        <taxon>Weeksellaceae</taxon>
        <taxon>Ornithobacterium</taxon>
    </lineage>
</organism>
<dbReference type="RefSeq" id="WP_119058876.1">
    <property type="nucleotide sequence ID" value="NZ_UNSC01000001.1"/>
</dbReference>
<dbReference type="AlphaFoldDB" id="A0A383TW89"/>
<keyword evidence="3" id="KW-1185">Reference proteome</keyword>
<dbReference type="EMBL" id="UNSC01000001">
    <property type="protein sequence ID" value="SZD71256.1"/>
    <property type="molecule type" value="Genomic_DNA"/>
</dbReference>
<evidence type="ECO:0000256" key="1">
    <source>
        <dbReference type="SAM" id="Phobius"/>
    </source>
</evidence>
<sequence length="234" mass="26218">MATKKTKKEHKYATEEAFESLEQTAQSSENFLEKNAKILAIVFGALILAAVSYFAYLKFYVDPRNEEAQNEIVTADTMFEQDSMQLALNGSPGAYMGYNQILNEYKGTDLAKIAEYKAGIANYELGNYQEALENFKNFNTSEVALKAVKEGATGDTYVQLGKKDEALAAYEKAIRASDLQVLERIYTKKYAILAHEIGANDKAYGKVKEYLEKYNDAPDNELDRLAALFESAQK</sequence>
<evidence type="ECO:0000313" key="3">
    <source>
        <dbReference type="Proteomes" id="UP000262142"/>
    </source>
</evidence>
<dbReference type="Proteomes" id="UP000262142">
    <property type="component" value="Unassembled WGS sequence"/>
</dbReference>
<protein>
    <submittedName>
        <fullName evidence="2">Tetratricopeptide repeat</fullName>
    </submittedName>
</protein>
<accession>A0A383TW89</accession>
<keyword evidence="1" id="KW-0472">Membrane</keyword>
<keyword evidence="1" id="KW-1133">Transmembrane helix</keyword>
<keyword evidence="1" id="KW-0812">Transmembrane</keyword>
<dbReference type="InterPro" id="IPR011990">
    <property type="entry name" value="TPR-like_helical_dom_sf"/>
</dbReference>
<reference evidence="2 3" key="1">
    <citation type="submission" date="2018-09" db="EMBL/GenBank/DDBJ databases">
        <authorList>
            <consortium name="Pathogen Informatics"/>
        </authorList>
    </citation>
    <scope>NUCLEOTIDE SEQUENCE [LARGE SCALE GENOMIC DNA]</scope>
    <source>
        <strain evidence="2 3">OH-22767</strain>
    </source>
</reference>
<name>A0A383TW89_9FLAO</name>
<feature type="transmembrane region" description="Helical" evidence="1">
    <location>
        <begin position="38"/>
        <end position="56"/>
    </location>
</feature>
<gene>
    <name evidence="2" type="ORF">SAMEA104719789_00352</name>
</gene>
<dbReference type="SUPFAM" id="SSF48452">
    <property type="entry name" value="TPR-like"/>
    <property type="match status" value="1"/>
</dbReference>